<accession>A0A846N0S5</accession>
<dbReference type="PROSITE" id="PS00194">
    <property type="entry name" value="THIOREDOXIN_1"/>
    <property type="match status" value="1"/>
</dbReference>
<keyword evidence="9" id="KW-1185">Reference proteome</keyword>
<evidence type="ECO:0000256" key="5">
    <source>
        <dbReference type="ARBA" id="ARBA00023284"/>
    </source>
</evidence>
<keyword evidence="5" id="KW-0676">Redox-active center</keyword>
<gene>
    <name evidence="8" type="ORF">FHS83_002160</name>
</gene>
<keyword evidence="3" id="KW-0249">Electron transport</keyword>
<dbReference type="InterPro" id="IPR017937">
    <property type="entry name" value="Thioredoxin_CS"/>
</dbReference>
<dbReference type="Pfam" id="PF14561">
    <property type="entry name" value="TPR_20"/>
    <property type="match status" value="1"/>
</dbReference>
<feature type="domain" description="Thioredoxin" evidence="7">
    <location>
        <begin position="1"/>
        <end position="125"/>
    </location>
</feature>
<dbReference type="PANTHER" id="PTHR45663">
    <property type="entry name" value="GEO12009P1"/>
    <property type="match status" value="1"/>
</dbReference>
<dbReference type="SUPFAM" id="SSF52833">
    <property type="entry name" value="Thioredoxin-like"/>
    <property type="match status" value="1"/>
</dbReference>
<sequence>MALFGLGGSTPKEGANPHIKDSSLATFAADVLEASREVPVIVDFWAPWCGPCKQLTPALEKAVTEAKGAVKLVKVNVDENQEIARQLRIQSIPTVYAFKNGQPVDGFMGAIPDSQLNQFVAGLIGEGGGHGGHDHAAEVLAFAEQAFEQGDIGQAAQAYAHVLQDEPGNPKAVAGLARCYLKSGDLERAKTTLALVRPDDANDEAVRAVNAELSLREKAAAASGKNTELEAKLAANPNDHQARYDLALALDADGDREGAIEALLELVKRDRKWNEEAARKQLVTLFEAMGPTDERTISARRKLSSILFS</sequence>
<dbReference type="SUPFAM" id="SSF48452">
    <property type="entry name" value="TPR-like"/>
    <property type="match status" value="1"/>
</dbReference>
<comment type="similarity">
    <text evidence="1">Belongs to the thioredoxin family.</text>
</comment>
<dbReference type="InterPro" id="IPR005746">
    <property type="entry name" value="Thioredoxin"/>
</dbReference>
<protein>
    <recommendedName>
        <fullName evidence="6">Thioredoxin</fullName>
    </recommendedName>
</protein>
<evidence type="ECO:0000256" key="2">
    <source>
        <dbReference type="ARBA" id="ARBA00022448"/>
    </source>
</evidence>
<dbReference type="Pfam" id="PF00085">
    <property type="entry name" value="Thioredoxin"/>
    <property type="match status" value="1"/>
</dbReference>
<dbReference type="PROSITE" id="PS51352">
    <property type="entry name" value="THIOREDOXIN_2"/>
    <property type="match status" value="1"/>
</dbReference>
<evidence type="ECO:0000313" key="8">
    <source>
        <dbReference type="EMBL" id="NIK88842.1"/>
    </source>
</evidence>
<reference evidence="8 9" key="1">
    <citation type="submission" date="2020-03" db="EMBL/GenBank/DDBJ databases">
        <title>Genomic Encyclopedia of Type Strains, Phase IV (KMG-IV): sequencing the most valuable type-strain genomes for metagenomic binning, comparative biology and taxonomic classification.</title>
        <authorList>
            <person name="Goeker M."/>
        </authorList>
    </citation>
    <scope>NUCLEOTIDE SEQUENCE [LARGE SCALE GENOMIC DNA]</scope>
    <source>
        <strain evidence="8 9">DSM 19867</strain>
    </source>
</reference>
<dbReference type="PRINTS" id="PR00421">
    <property type="entry name" value="THIOREDOXIN"/>
</dbReference>
<evidence type="ECO:0000256" key="6">
    <source>
        <dbReference type="NCBIfam" id="TIGR01068"/>
    </source>
</evidence>
<keyword evidence="4" id="KW-1015">Disulfide bond</keyword>
<dbReference type="RefSeq" id="WP_167082980.1">
    <property type="nucleotide sequence ID" value="NZ_BAAADC010000001.1"/>
</dbReference>
<evidence type="ECO:0000256" key="4">
    <source>
        <dbReference type="ARBA" id="ARBA00023157"/>
    </source>
</evidence>
<dbReference type="GO" id="GO:0045454">
    <property type="term" value="P:cell redox homeostasis"/>
    <property type="evidence" value="ECO:0007669"/>
    <property type="project" value="TreeGrafter"/>
</dbReference>
<evidence type="ECO:0000313" key="9">
    <source>
        <dbReference type="Proteomes" id="UP000570514"/>
    </source>
</evidence>
<keyword evidence="2" id="KW-0813">Transport</keyword>
<dbReference type="InterPro" id="IPR011990">
    <property type="entry name" value="TPR-like_helical_dom_sf"/>
</dbReference>
<dbReference type="AlphaFoldDB" id="A0A846N0S5"/>
<name>A0A846N0S5_9PROT</name>
<dbReference type="CDD" id="cd02956">
    <property type="entry name" value="ybbN"/>
    <property type="match status" value="1"/>
</dbReference>
<dbReference type="Gene3D" id="3.40.30.10">
    <property type="entry name" value="Glutaredoxin"/>
    <property type="match status" value="1"/>
</dbReference>
<evidence type="ECO:0000256" key="1">
    <source>
        <dbReference type="ARBA" id="ARBA00008987"/>
    </source>
</evidence>
<dbReference type="InterPro" id="IPR013766">
    <property type="entry name" value="Thioredoxin_domain"/>
</dbReference>
<dbReference type="InterPro" id="IPR036249">
    <property type="entry name" value="Thioredoxin-like_sf"/>
</dbReference>
<dbReference type="Pfam" id="PF14559">
    <property type="entry name" value="TPR_19"/>
    <property type="match status" value="1"/>
</dbReference>
<evidence type="ECO:0000256" key="3">
    <source>
        <dbReference type="ARBA" id="ARBA00022982"/>
    </source>
</evidence>
<dbReference type="GO" id="GO:0015035">
    <property type="term" value="F:protein-disulfide reductase activity"/>
    <property type="evidence" value="ECO:0007669"/>
    <property type="project" value="UniProtKB-UniRule"/>
</dbReference>
<dbReference type="GO" id="GO:0006950">
    <property type="term" value="P:response to stress"/>
    <property type="evidence" value="ECO:0007669"/>
    <property type="project" value="UniProtKB-ARBA"/>
</dbReference>
<evidence type="ECO:0000259" key="7">
    <source>
        <dbReference type="PROSITE" id="PS51352"/>
    </source>
</evidence>
<organism evidence="8 9">
    <name type="scientific">Rhizomicrobium palustre</name>
    <dbReference type="NCBI Taxonomy" id="189966"/>
    <lineage>
        <taxon>Bacteria</taxon>
        <taxon>Pseudomonadati</taxon>
        <taxon>Pseudomonadota</taxon>
        <taxon>Alphaproteobacteria</taxon>
        <taxon>Micropepsales</taxon>
        <taxon>Micropepsaceae</taxon>
        <taxon>Rhizomicrobium</taxon>
    </lineage>
</organism>
<dbReference type="GO" id="GO:0005829">
    <property type="term" value="C:cytosol"/>
    <property type="evidence" value="ECO:0007669"/>
    <property type="project" value="TreeGrafter"/>
</dbReference>
<proteinExistence type="inferred from homology"/>
<dbReference type="NCBIfam" id="TIGR01068">
    <property type="entry name" value="thioredoxin"/>
    <property type="match status" value="1"/>
</dbReference>
<dbReference type="EMBL" id="JAASRM010000001">
    <property type="protein sequence ID" value="NIK88842.1"/>
    <property type="molecule type" value="Genomic_DNA"/>
</dbReference>
<dbReference type="PANTHER" id="PTHR45663:SF11">
    <property type="entry name" value="GEO12009P1"/>
    <property type="match status" value="1"/>
</dbReference>
<dbReference type="FunFam" id="3.40.30.10:FF:000001">
    <property type="entry name" value="Thioredoxin"/>
    <property type="match status" value="1"/>
</dbReference>
<comment type="caution">
    <text evidence="8">The sequence shown here is derived from an EMBL/GenBank/DDBJ whole genome shotgun (WGS) entry which is preliminary data.</text>
</comment>
<dbReference type="Proteomes" id="UP000570514">
    <property type="component" value="Unassembled WGS sequence"/>
</dbReference>
<dbReference type="Gene3D" id="1.25.40.10">
    <property type="entry name" value="Tetratricopeptide repeat domain"/>
    <property type="match status" value="2"/>
</dbReference>